<evidence type="ECO:0000256" key="2">
    <source>
        <dbReference type="ARBA" id="ARBA00022692"/>
    </source>
</evidence>
<evidence type="ECO:0000259" key="6">
    <source>
        <dbReference type="Pfam" id="PF07291"/>
    </source>
</evidence>
<feature type="domain" description="Methylamine utilisation protein MauE" evidence="6">
    <location>
        <begin position="24"/>
        <end position="156"/>
    </location>
</feature>
<protein>
    <submittedName>
        <fullName evidence="7">DoxX family membrane protein</fullName>
    </submittedName>
</protein>
<dbReference type="RefSeq" id="WP_345203627.1">
    <property type="nucleotide sequence ID" value="NZ_BAABGM010000008.1"/>
</dbReference>
<keyword evidence="8" id="KW-1185">Reference proteome</keyword>
<keyword evidence="3 5" id="KW-1133">Transmembrane helix</keyword>
<evidence type="ECO:0000256" key="5">
    <source>
        <dbReference type="SAM" id="Phobius"/>
    </source>
</evidence>
<keyword evidence="4 5" id="KW-0472">Membrane</keyword>
<accession>A0ABP8K977</accession>
<dbReference type="EMBL" id="BAABGM010000008">
    <property type="protein sequence ID" value="GAA4402279.1"/>
    <property type="molecule type" value="Genomic_DNA"/>
</dbReference>
<organism evidence="7 8">
    <name type="scientific">Fodinibacter luteus</name>
    <dbReference type="NCBI Taxonomy" id="552064"/>
    <lineage>
        <taxon>Bacteria</taxon>
        <taxon>Bacillati</taxon>
        <taxon>Actinomycetota</taxon>
        <taxon>Actinomycetes</taxon>
        <taxon>Micrococcales</taxon>
        <taxon>Intrasporangiaceae</taxon>
        <taxon>Fodinibacter (ex Wang et al. 2009)</taxon>
    </lineage>
</organism>
<name>A0ABP8K977_9MICO</name>
<reference evidence="8" key="1">
    <citation type="journal article" date="2019" name="Int. J. Syst. Evol. Microbiol.">
        <title>The Global Catalogue of Microorganisms (GCM) 10K type strain sequencing project: providing services to taxonomists for standard genome sequencing and annotation.</title>
        <authorList>
            <consortium name="The Broad Institute Genomics Platform"/>
            <consortium name="The Broad Institute Genome Sequencing Center for Infectious Disease"/>
            <person name="Wu L."/>
            <person name="Ma J."/>
        </authorList>
    </citation>
    <scope>NUCLEOTIDE SEQUENCE [LARGE SCALE GENOMIC DNA]</scope>
    <source>
        <strain evidence="8">JCM 17809</strain>
    </source>
</reference>
<feature type="transmembrane region" description="Helical" evidence="5">
    <location>
        <begin position="25"/>
        <end position="46"/>
    </location>
</feature>
<evidence type="ECO:0000313" key="8">
    <source>
        <dbReference type="Proteomes" id="UP001500945"/>
    </source>
</evidence>
<comment type="caution">
    <text evidence="7">The sequence shown here is derived from an EMBL/GenBank/DDBJ whole genome shotgun (WGS) entry which is preliminary data.</text>
</comment>
<dbReference type="Pfam" id="PF07291">
    <property type="entry name" value="MauE"/>
    <property type="match status" value="1"/>
</dbReference>
<evidence type="ECO:0000256" key="4">
    <source>
        <dbReference type="ARBA" id="ARBA00023136"/>
    </source>
</evidence>
<feature type="transmembrane region" description="Helical" evidence="5">
    <location>
        <begin position="94"/>
        <end position="114"/>
    </location>
</feature>
<dbReference type="Proteomes" id="UP001500945">
    <property type="component" value="Unassembled WGS sequence"/>
</dbReference>
<gene>
    <name evidence="7" type="ORF">GCM10023168_12630</name>
</gene>
<keyword evidence="2 5" id="KW-0812">Transmembrane</keyword>
<evidence type="ECO:0000256" key="1">
    <source>
        <dbReference type="ARBA" id="ARBA00004141"/>
    </source>
</evidence>
<evidence type="ECO:0000313" key="7">
    <source>
        <dbReference type="EMBL" id="GAA4402279.1"/>
    </source>
</evidence>
<dbReference type="InterPro" id="IPR009908">
    <property type="entry name" value="Methylamine_util_MauE"/>
</dbReference>
<comment type="subcellular location">
    <subcellularLocation>
        <location evidence="1">Membrane</location>
        <topology evidence="1">Multi-pass membrane protein</topology>
    </subcellularLocation>
</comment>
<sequence length="171" mass="18344">MSTTTEPTAGDLGHRPERGERVKDVVGLVARLFLGVVLIWAGAAKVGKPLTSERAVQAYEIFPMDLAGWIGLTLPFVEIVLGVLLVLGLFTRPVAIVSTLLMLAFIVGIAQAWARGLTIDCGCFGGGGEIGADETQYPQEIARDAAFALAGAWLWWRPRSLASLDRILFGH</sequence>
<proteinExistence type="predicted"/>
<feature type="transmembrane region" description="Helical" evidence="5">
    <location>
        <begin position="66"/>
        <end position="87"/>
    </location>
</feature>
<evidence type="ECO:0000256" key="3">
    <source>
        <dbReference type="ARBA" id="ARBA00022989"/>
    </source>
</evidence>